<dbReference type="OMA" id="WIKLVRY"/>
<dbReference type="eggNOG" id="KOG3885">
    <property type="taxonomic scope" value="Eukaryota"/>
</dbReference>
<dbReference type="FunFam" id="2.80.10.50:FF:000114">
    <property type="entry name" value="CRE-EGL-17 protein"/>
    <property type="match status" value="1"/>
</dbReference>
<dbReference type="HOGENOM" id="CLU_1462991_0_0_1"/>
<dbReference type="AlphaFoldDB" id="E3MAC0"/>
<comment type="similarity">
    <text evidence="1">Belongs to the heparin-binding growth factors family.</text>
</comment>
<dbReference type="GO" id="GO:0046662">
    <property type="term" value="P:regulation of egg-laying behavior"/>
    <property type="evidence" value="ECO:0007669"/>
    <property type="project" value="EnsemblMetazoa"/>
</dbReference>
<evidence type="ECO:0000313" key="4">
    <source>
        <dbReference type="Proteomes" id="UP000008281"/>
    </source>
</evidence>
<feature type="signal peptide" evidence="2">
    <location>
        <begin position="1"/>
        <end position="19"/>
    </location>
</feature>
<dbReference type="STRING" id="31234.E3MAC0"/>
<dbReference type="GO" id="GO:0005615">
    <property type="term" value="C:extracellular space"/>
    <property type="evidence" value="ECO:0007669"/>
    <property type="project" value="EnsemblMetazoa"/>
</dbReference>
<dbReference type="KEGG" id="crq:GCK72_022159"/>
<dbReference type="RefSeq" id="XP_003106845.2">
    <property type="nucleotide sequence ID" value="XM_003106797.2"/>
</dbReference>
<sequence>MLKILLILMLTTIFRHSHARFTMHANIHRLGETHWQLFNECSQGMLQSFLGSLNTRGYPDRHCLTDWNVIGEWDGKFRLQHAQSKKFICFNKRARITLRFNGTDAKCTFIEEIHDNGFSRLRSVWKPELFLGFNGRGRFQNPLSYHLKPRCFDWIKLVRYVPESEKNVCSIPPKPTTPPIDYSSFIHKAARSNFLKKVSATHDSLYRSSSKTHHIT</sequence>
<evidence type="ECO:0000256" key="1">
    <source>
        <dbReference type="ARBA" id="ARBA00007936"/>
    </source>
</evidence>
<dbReference type="GO" id="GO:0008083">
    <property type="term" value="F:growth factor activity"/>
    <property type="evidence" value="ECO:0007669"/>
    <property type="project" value="InterPro"/>
</dbReference>
<dbReference type="FunCoup" id="E3MAC0">
    <property type="interactions" value="1"/>
</dbReference>
<reference evidence="3" key="1">
    <citation type="submission" date="2007-07" db="EMBL/GenBank/DDBJ databases">
        <title>PCAP assembly of the Caenorhabditis remanei genome.</title>
        <authorList>
            <consortium name="The Caenorhabditis remanei Sequencing Consortium"/>
            <person name="Wilson R.K."/>
        </authorList>
    </citation>
    <scope>NUCLEOTIDE SEQUENCE [LARGE SCALE GENOMIC DNA]</scope>
    <source>
        <strain evidence="3">PB4641</strain>
    </source>
</reference>
<dbReference type="OrthoDB" id="5988014at2759"/>
<keyword evidence="4" id="KW-1185">Reference proteome</keyword>
<gene>
    <name evidence="3" type="primary">Cre-egl-17</name>
    <name evidence="3" type="ORF">CRE_17243</name>
</gene>
<dbReference type="EMBL" id="DS268431">
    <property type="protein sequence ID" value="EFO96685.1"/>
    <property type="molecule type" value="Genomic_DNA"/>
</dbReference>
<accession>E3MAC0</accession>
<keyword evidence="2" id="KW-0732">Signal</keyword>
<dbReference type="Proteomes" id="UP000008281">
    <property type="component" value="Unassembled WGS sequence"/>
</dbReference>
<dbReference type="CDD" id="cd23307">
    <property type="entry name" value="beta-trefoil_FGF8-like"/>
    <property type="match status" value="1"/>
</dbReference>
<dbReference type="SUPFAM" id="SSF50353">
    <property type="entry name" value="Cytokine"/>
    <property type="match status" value="1"/>
</dbReference>
<protein>
    <submittedName>
        <fullName evidence="3">CRE-EGL-17 protein</fullName>
    </submittedName>
</protein>
<dbReference type="SMART" id="SM00442">
    <property type="entry name" value="FGF"/>
    <property type="match status" value="1"/>
</dbReference>
<dbReference type="Pfam" id="PF00167">
    <property type="entry name" value="FGF"/>
    <property type="match status" value="1"/>
</dbReference>
<evidence type="ECO:0000313" key="3">
    <source>
        <dbReference type="EMBL" id="EFO96685.1"/>
    </source>
</evidence>
<proteinExistence type="inferred from homology"/>
<name>E3MAC0_CAERE</name>
<evidence type="ECO:0000256" key="2">
    <source>
        <dbReference type="SAM" id="SignalP"/>
    </source>
</evidence>
<dbReference type="InParanoid" id="E3MAC0"/>
<dbReference type="GO" id="GO:0030334">
    <property type="term" value="P:regulation of cell migration"/>
    <property type="evidence" value="ECO:0007669"/>
    <property type="project" value="EnsemblMetazoa"/>
</dbReference>
<dbReference type="InterPro" id="IPR008996">
    <property type="entry name" value="IL1/FGF"/>
</dbReference>
<dbReference type="InterPro" id="IPR002209">
    <property type="entry name" value="Fibroblast_GF_fam"/>
</dbReference>
<organism evidence="4">
    <name type="scientific">Caenorhabditis remanei</name>
    <name type="common">Caenorhabditis vulgaris</name>
    <dbReference type="NCBI Taxonomy" id="31234"/>
    <lineage>
        <taxon>Eukaryota</taxon>
        <taxon>Metazoa</taxon>
        <taxon>Ecdysozoa</taxon>
        <taxon>Nematoda</taxon>
        <taxon>Chromadorea</taxon>
        <taxon>Rhabditida</taxon>
        <taxon>Rhabditina</taxon>
        <taxon>Rhabditomorpha</taxon>
        <taxon>Rhabditoidea</taxon>
        <taxon>Rhabditidae</taxon>
        <taxon>Peloderinae</taxon>
        <taxon>Caenorhabditis</taxon>
    </lineage>
</organism>
<dbReference type="CTD" id="9804629"/>
<dbReference type="GeneID" id="9804629"/>
<feature type="chain" id="PRO_5003176442" evidence="2">
    <location>
        <begin position="20"/>
        <end position="216"/>
    </location>
</feature>
<dbReference type="Gene3D" id="2.80.10.50">
    <property type="match status" value="1"/>
</dbReference>